<keyword evidence="2" id="KW-1133">Transmembrane helix</keyword>
<dbReference type="Gene3D" id="3.40.50.1820">
    <property type="entry name" value="alpha/beta hydrolase"/>
    <property type="match status" value="1"/>
</dbReference>
<keyword evidence="3" id="KW-1185">Reference proteome</keyword>
<feature type="compositionally biased region" description="Basic and acidic residues" evidence="1">
    <location>
        <begin position="25"/>
        <end position="39"/>
    </location>
</feature>
<feature type="non-terminal residue" evidence="4">
    <location>
        <position position="175"/>
    </location>
</feature>
<evidence type="ECO:0000256" key="2">
    <source>
        <dbReference type="SAM" id="Phobius"/>
    </source>
</evidence>
<evidence type="ECO:0000313" key="3">
    <source>
        <dbReference type="Proteomes" id="UP000694865"/>
    </source>
</evidence>
<feature type="compositionally biased region" description="Polar residues" evidence="1">
    <location>
        <begin position="1"/>
        <end position="20"/>
    </location>
</feature>
<dbReference type="SUPFAM" id="SSF53474">
    <property type="entry name" value="alpha/beta-Hydrolases"/>
    <property type="match status" value="1"/>
</dbReference>
<dbReference type="RefSeq" id="XP_006824249.1">
    <property type="nucleotide sequence ID" value="XM_006824186.1"/>
</dbReference>
<evidence type="ECO:0000256" key="1">
    <source>
        <dbReference type="SAM" id="MobiDB-lite"/>
    </source>
</evidence>
<keyword evidence="2" id="KW-0812">Transmembrane</keyword>
<reference evidence="4" key="1">
    <citation type="submission" date="2025-08" db="UniProtKB">
        <authorList>
            <consortium name="RefSeq"/>
        </authorList>
    </citation>
    <scope>IDENTIFICATION</scope>
    <source>
        <tissue evidence="4">Testes</tissue>
    </source>
</reference>
<gene>
    <name evidence="4" type="primary">LOC102804399</name>
</gene>
<evidence type="ECO:0000313" key="4">
    <source>
        <dbReference type="RefSeq" id="XP_006824249.1"/>
    </source>
</evidence>
<keyword evidence="2" id="KW-0472">Membrane</keyword>
<dbReference type="InterPro" id="IPR029058">
    <property type="entry name" value="AB_hydrolase_fold"/>
</dbReference>
<accession>A0ABM0MW58</accession>
<feature type="transmembrane region" description="Helical" evidence="2">
    <location>
        <begin position="84"/>
        <end position="102"/>
    </location>
</feature>
<dbReference type="Proteomes" id="UP000694865">
    <property type="component" value="Unplaced"/>
</dbReference>
<dbReference type="GeneID" id="102804399"/>
<organism evidence="3 4">
    <name type="scientific">Saccoglossus kowalevskii</name>
    <name type="common">Acorn worm</name>
    <dbReference type="NCBI Taxonomy" id="10224"/>
    <lineage>
        <taxon>Eukaryota</taxon>
        <taxon>Metazoa</taxon>
        <taxon>Hemichordata</taxon>
        <taxon>Enteropneusta</taxon>
        <taxon>Harrimaniidae</taxon>
        <taxon>Saccoglossus</taxon>
    </lineage>
</organism>
<proteinExistence type="predicted"/>
<protein>
    <submittedName>
        <fullName evidence="4">Alpha/beta hydrolase domain-containing protein 13-like</fullName>
    </submittedName>
</protein>
<sequence length="175" mass="20098">MFKSRGNVNTARYSRTNRSMTKPKVRPEESATMSKEDSHTGLPASHTGYDLIEFIGRLVLNVLLRFWRLCSAALLMLFLFYWQFGGVMVFLLLCSALFGLMYNQQDALLYYPDQPESSRIYVMSPHHFGVPYENIFFKTRDGVRINGILLKQRPENVTRVPTIVMFHGNAGNIGH</sequence>
<feature type="region of interest" description="Disordered" evidence="1">
    <location>
        <begin position="1"/>
        <end position="41"/>
    </location>
</feature>
<name>A0ABM0MW58_SACKO</name>